<evidence type="ECO:0000256" key="2">
    <source>
        <dbReference type="ARBA" id="ARBA00022737"/>
    </source>
</evidence>
<accession>A0A1G4JQJ8</accession>
<keyword evidence="5" id="KW-1185">Reference proteome</keyword>
<feature type="repeat" description="WD" evidence="3">
    <location>
        <begin position="100"/>
        <end position="131"/>
    </location>
</feature>
<dbReference type="InterPro" id="IPR015943">
    <property type="entry name" value="WD40/YVTN_repeat-like_dom_sf"/>
</dbReference>
<sequence length="310" mass="34463">MSVILSSDSALIELSQGHESAVLACKLLNSGSTVVSSGLDPHICIWDLNNSKSYLIDNIYRQGSAITTLDIIDGPKIITGSSNSQVALVDIETGQKLRNYTGHQRAVNQLRTISQDRFISVADDGAVKAWDSHQKKPVWEVSTEFPLFTVAVSPQQEHTVYVSGLDPVITAYDIRQSNGQVLFSWDTNHVEPITSIDITSNYKMCSMAFDNEIHIADAKLRSTRDSRDLGIIDTCNDENVSKFLIRNKFINEGQFVVSQGLMFDATTKERVIDFKSNAISDANFIDMDYDLKSKKVLMGSETGNLYVYQM</sequence>
<dbReference type="SUPFAM" id="SSF50978">
    <property type="entry name" value="WD40 repeat-like"/>
    <property type="match status" value="1"/>
</dbReference>
<dbReference type="InterPro" id="IPR036322">
    <property type="entry name" value="WD40_repeat_dom_sf"/>
</dbReference>
<organism evidence="4 5">
    <name type="scientific">Lachancea nothofagi CBS 11611</name>
    <dbReference type="NCBI Taxonomy" id="1266666"/>
    <lineage>
        <taxon>Eukaryota</taxon>
        <taxon>Fungi</taxon>
        <taxon>Dikarya</taxon>
        <taxon>Ascomycota</taxon>
        <taxon>Saccharomycotina</taxon>
        <taxon>Saccharomycetes</taxon>
        <taxon>Saccharomycetales</taxon>
        <taxon>Saccharomycetaceae</taxon>
        <taxon>Lachancea</taxon>
    </lineage>
</organism>
<dbReference type="GO" id="GO:0003723">
    <property type="term" value="F:RNA binding"/>
    <property type="evidence" value="ECO:0007669"/>
    <property type="project" value="TreeGrafter"/>
</dbReference>
<dbReference type="SMART" id="SM00320">
    <property type="entry name" value="WD40"/>
    <property type="match status" value="5"/>
</dbReference>
<evidence type="ECO:0000313" key="4">
    <source>
        <dbReference type="EMBL" id="SCU92908.1"/>
    </source>
</evidence>
<evidence type="ECO:0000256" key="1">
    <source>
        <dbReference type="ARBA" id="ARBA00022574"/>
    </source>
</evidence>
<dbReference type="Pfam" id="PF00400">
    <property type="entry name" value="WD40"/>
    <property type="match status" value="2"/>
</dbReference>
<feature type="repeat" description="WD" evidence="3">
    <location>
        <begin position="15"/>
        <end position="56"/>
    </location>
</feature>
<dbReference type="AlphaFoldDB" id="A0A1G4JQJ8"/>
<protein>
    <submittedName>
        <fullName evidence="4">LANO_0E02498g1_1</fullName>
    </submittedName>
</protein>
<dbReference type="PANTHER" id="PTHR44006:SF1">
    <property type="entry name" value="U5 SMALL NUCLEAR RIBONUCLEOPROTEIN 40 KDA PROTEIN"/>
    <property type="match status" value="1"/>
</dbReference>
<dbReference type="OrthoDB" id="1068471at2759"/>
<keyword evidence="1 3" id="KW-0853">WD repeat</keyword>
<evidence type="ECO:0000256" key="3">
    <source>
        <dbReference type="PROSITE-ProRule" id="PRU00221"/>
    </source>
</evidence>
<dbReference type="Proteomes" id="UP000189911">
    <property type="component" value="Chromosome E"/>
</dbReference>
<dbReference type="GO" id="GO:0071013">
    <property type="term" value="C:catalytic step 2 spliceosome"/>
    <property type="evidence" value="ECO:0007669"/>
    <property type="project" value="TreeGrafter"/>
</dbReference>
<dbReference type="InterPro" id="IPR052234">
    <property type="entry name" value="U5_snRNP_Component"/>
</dbReference>
<dbReference type="InterPro" id="IPR019775">
    <property type="entry name" value="WD40_repeat_CS"/>
</dbReference>
<gene>
    <name evidence="4" type="ORF">LANO_0E02498G</name>
</gene>
<name>A0A1G4JQJ8_9SACH</name>
<proteinExistence type="predicted"/>
<keyword evidence="2" id="KW-0677">Repeat</keyword>
<dbReference type="Gene3D" id="2.130.10.10">
    <property type="entry name" value="YVTN repeat-like/Quinoprotein amine dehydrogenase"/>
    <property type="match status" value="1"/>
</dbReference>
<dbReference type="PANTHER" id="PTHR44006">
    <property type="entry name" value="U5 SMALL NUCLEAR RIBONUCLEOPROTEIN 40 KDA PROTEIN"/>
    <property type="match status" value="1"/>
</dbReference>
<evidence type="ECO:0000313" key="5">
    <source>
        <dbReference type="Proteomes" id="UP000189911"/>
    </source>
</evidence>
<dbReference type="InterPro" id="IPR001680">
    <property type="entry name" value="WD40_rpt"/>
</dbReference>
<dbReference type="PROSITE" id="PS50294">
    <property type="entry name" value="WD_REPEATS_REGION"/>
    <property type="match status" value="1"/>
</dbReference>
<dbReference type="PROSITE" id="PS50082">
    <property type="entry name" value="WD_REPEATS_2"/>
    <property type="match status" value="2"/>
</dbReference>
<reference evidence="5" key="1">
    <citation type="submission" date="2016-03" db="EMBL/GenBank/DDBJ databases">
        <authorList>
            <person name="Devillers Hugo."/>
        </authorList>
    </citation>
    <scope>NUCLEOTIDE SEQUENCE [LARGE SCALE GENOMIC DNA]</scope>
</reference>
<dbReference type="PROSITE" id="PS00678">
    <property type="entry name" value="WD_REPEATS_1"/>
    <property type="match status" value="1"/>
</dbReference>
<dbReference type="EMBL" id="LT598451">
    <property type="protein sequence ID" value="SCU92908.1"/>
    <property type="molecule type" value="Genomic_DNA"/>
</dbReference>